<evidence type="ECO:0000256" key="1">
    <source>
        <dbReference type="ARBA" id="ARBA00004429"/>
    </source>
</evidence>
<feature type="region of interest" description="Disordered" evidence="12">
    <location>
        <begin position="410"/>
        <end position="437"/>
    </location>
</feature>
<evidence type="ECO:0000256" key="2">
    <source>
        <dbReference type="ARBA" id="ARBA00022448"/>
    </source>
</evidence>
<evidence type="ECO:0000256" key="7">
    <source>
        <dbReference type="ARBA" id="ARBA00023053"/>
    </source>
</evidence>
<evidence type="ECO:0000313" key="13">
    <source>
        <dbReference type="EMBL" id="TQJ13357.1"/>
    </source>
</evidence>
<dbReference type="GO" id="GO:0005886">
    <property type="term" value="C:plasma membrane"/>
    <property type="evidence" value="ECO:0007669"/>
    <property type="project" value="UniProtKB-SubCell"/>
</dbReference>
<feature type="transmembrane region" description="Helical" evidence="11">
    <location>
        <begin position="21"/>
        <end position="46"/>
    </location>
</feature>
<comment type="subcellular location">
    <subcellularLocation>
        <location evidence="1">Cell inner membrane</location>
        <topology evidence="1">Multi-pass membrane protein</topology>
    </subcellularLocation>
    <subcellularLocation>
        <location evidence="11">Cell membrane</location>
        <topology evidence="11">Multi-pass membrane protein</topology>
    </subcellularLocation>
</comment>
<evidence type="ECO:0000256" key="5">
    <source>
        <dbReference type="ARBA" id="ARBA00022692"/>
    </source>
</evidence>
<gene>
    <name evidence="11" type="primary">nhaA</name>
    <name evidence="13" type="ORF">FB459_0773</name>
</gene>
<dbReference type="Pfam" id="PF06965">
    <property type="entry name" value="Na_H_antiport_1"/>
    <property type="match status" value="1"/>
</dbReference>
<evidence type="ECO:0000256" key="10">
    <source>
        <dbReference type="ARBA" id="ARBA00023201"/>
    </source>
</evidence>
<evidence type="ECO:0000313" key="14">
    <source>
        <dbReference type="Proteomes" id="UP000320806"/>
    </source>
</evidence>
<feature type="transmembrane region" description="Helical" evidence="11">
    <location>
        <begin position="170"/>
        <end position="189"/>
    </location>
</feature>
<dbReference type="Proteomes" id="UP000320806">
    <property type="component" value="Unassembled WGS sequence"/>
</dbReference>
<proteinExistence type="inferred from homology"/>
<feature type="transmembrane region" description="Helical" evidence="11">
    <location>
        <begin position="340"/>
        <end position="366"/>
    </location>
</feature>
<dbReference type="AlphaFoldDB" id="A0A542EDF4"/>
<feature type="transmembrane region" description="Helical" evidence="11">
    <location>
        <begin position="139"/>
        <end position="158"/>
    </location>
</feature>
<keyword evidence="8 11" id="KW-0406">Ion transport</keyword>
<sequence length="437" mass="46352">MTTPTRPKLFSRGEWPEAQRIAALLRLETVGGALLLIATVLALIWTNSPWRDAYTSLSKTHLDIPALGIELSLAHWAADGLLAVFFFVVGLELKHEFVHGDLRDPAKATVPIVAAACGVAVPALLYVVAQLVLDGNTKGWAIPTATDIAFALAVLAVIGSHLPSALRSFLLTLAVVDDLIAITIIALFFTSDLNLVMLALAIVPLALFGWVARTRSHPWWLLIPLGVATWVLVLNSGIHATIAGVLLGLIVPAARGADGHSLGERIEHRVRPLSAGFCVPVFAFFAAGVSFVGGDILAALTDPITIGIMVGLVVGKVIGIFGSTYVLARFTRADLDDDLAWSDVFGLSLLAGIGFTVSLLIGELAFGPGSEADEHVKIGVLLGSLTAALLATIVLRRRDKVYKRIHEQESRDDDLDGIPDVYQRAQDGGRAGTTGAK</sequence>
<keyword evidence="4 11" id="KW-1003">Cell membrane</keyword>
<evidence type="ECO:0000256" key="4">
    <source>
        <dbReference type="ARBA" id="ARBA00022475"/>
    </source>
</evidence>
<accession>A0A542EDF4</accession>
<keyword evidence="3 11" id="KW-0050">Antiport</keyword>
<keyword evidence="9 11" id="KW-0472">Membrane</keyword>
<dbReference type="InterPro" id="IPR023171">
    <property type="entry name" value="Na/H_antiporter_dom_sf"/>
</dbReference>
<comment type="caution">
    <text evidence="13">The sequence shown here is derived from an EMBL/GenBank/DDBJ whole genome shotgun (WGS) entry which is preliminary data.</text>
</comment>
<name>A0A542EDF4_9MICO</name>
<dbReference type="GO" id="GO:0015385">
    <property type="term" value="F:sodium:proton antiporter activity"/>
    <property type="evidence" value="ECO:0007669"/>
    <property type="project" value="UniProtKB-UniRule"/>
</dbReference>
<dbReference type="Gene3D" id="1.20.1530.10">
    <property type="entry name" value="Na+/H+ antiporter like domain"/>
    <property type="match status" value="1"/>
</dbReference>
<protein>
    <recommendedName>
        <fullName evidence="11">Na(+)/H(+) antiporter NhaA</fullName>
    </recommendedName>
    <alternativeName>
        <fullName evidence="11">Sodium/proton antiporter NhaA</fullName>
    </alternativeName>
</protein>
<feature type="transmembrane region" description="Helical" evidence="11">
    <location>
        <begin position="66"/>
        <end position="91"/>
    </location>
</feature>
<feature type="transmembrane region" description="Helical" evidence="11">
    <location>
        <begin position="112"/>
        <end position="133"/>
    </location>
</feature>
<dbReference type="GO" id="GO:0006885">
    <property type="term" value="P:regulation of pH"/>
    <property type="evidence" value="ECO:0007669"/>
    <property type="project" value="UniProtKB-UniRule"/>
</dbReference>
<dbReference type="HAMAP" id="MF_01844">
    <property type="entry name" value="NhaA"/>
    <property type="match status" value="1"/>
</dbReference>
<dbReference type="PANTHER" id="PTHR30341">
    <property type="entry name" value="SODIUM ION/PROTON ANTIPORTER NHAA-RELATED"/>
    <property type="match status" value="1"/>
</dbReference>
<keyword evidence="6 11" id="KW-1133">Transmembrane helix</keyword>
<keyword evidence="5 11" id="KW-0812">Transmembrane</keyword>
<reference evidence="13 14" key="1">
    <citation type="submission" date="2019-06" db="EMBL/GenBank/DDBJ databases">
        <title>Sequencing the genomes of 1000 actinobacteria strains.</title>
        <authorList>
            <person name="Klenk H.-P."/>
        </authorList>
    </citation>
    <scope>NUCLEOTIDE SEQUENCE [LARGE SCALE GENOMIC DNA]</scope>
    <source>
        <strain evidence="13 14">DSM 19828</strain>
    </source>
</reference>
<evidence type="ECO:0000256" key="8">
    <source>
        <dbReference type="ARBA" id="ARBA00023065"/>
    </source>
</evidence>
<evidence type="ECO:0000256" key="11">
    <source>
        <dbReference type="HAMAP-Rule" id="MF_01844"/>
    </source>
</evidence>
<dbReference type="NCBIfam" id="TIGR00773">
    <property type="entry name" value="NhaA"/>
    <property type="match status" value="1"/>
</dbReference>
<dbReference type="PANTHER" id="PTHR30341:SF0">
    <property type="entry name" value="NA(+)_H(+) ANTIPORTER NHAA"/>
    <property type="match status" value="1"/>
</dbReference>
<dbReference type="OrthoDB" id="9808135at2"/>
<feature type="transmembrane region" description="Helical" evidence="11">
    <location>
        <begin position="378"/>
        <end position="395"/>
    </location>
</feature>
<feature type="transmembrane region" description="Helical" evidence="11">
    <location>
        <begin position="219"/>
        <end position="234"/>
    </location>
</feature>
<feature type="transmembrane region" description="Helical" evidence="11">
    <location>
        <begin position="306"/>
        <end position="328"/>
    </location>
</feature>
<feature type="transmembrane region" description="Helical" evidence="11">
    <location>
        <begin position="240"/>
        <end position="257"/>
    </location>
</feature>
<feature type="transmembrane region" description="Helical" evidence="11">
    <location>
        <begin position="195"/>
        <end position="212"/>
    </location>
</feature>
<dbReference type="InterPro" id="IPR004670">
    <property type="entry name" value="NhaA"/>
</dbReference>
<keyword evidence="2 11" id="KW-0813">Transport</keyword>
<keyword evidence="10 11" id="KW-0739">Sodium transport</keyword>
<evidence type="ECO:0000256" key="3">
    <source>
        <dbReference type="ARBA" id="ARBA00022449"/>
    </source>
</evidence>
<comment type="similarity">
    <text evidence="11">Belongs to the NhaA Na(+)/H(+) (TC 2.A.33) antiporter family.</text>
</comment>
<keyword evidence="7 11" id="KW-0915">Sodium</keyword>
<comment type="function">
    <text evidence="11">Na(+)/H(+) antiporter that extrudes sodium in exchange for external protons.</text>
</comment>
<evidence type="ECO:0000256" key="9">
    <source>
        <dbReference type="ARBA" id="ARBA00023136"/>
    </source>
</evidence>
<feature type="transmembrane region" description="Helical" evidence="11">
    <location>
        <begin position="277"/>
        <end position="300"/>
    </location>
</feature>
<comment type="catalytic activity">
    <reaction evidence="11">
        <text>Na(+)(in) + 2 H(+)(out) = Na(+)(out) + 2 H(+)(in)</text>
        <dbReference type="Rhea" id="RHEA:29251"/>
        <dbReference type="ChEBI" id="CHEBI:15378"/>
        <dbReference type="ChEBI" id="CHEBI:29101"/>
    </reaction>
</comment>
<evidence type="ECO:0000256" key="12">
    <source>
        <dbReference type="SAM" id="MobiDB-lite"/>
    </source>
</evidence>
<evidence type="ECO:0000256" key="6">
    <source>
        <dbReference type="ARBA" id="ARBA00022989"/>
    </source>
</evidence>
<dbReference type="RefSeq" id="WP_129624184.1">
    <property type="nucleotide sequence ID" value="NZ_BAABCI010000015.1"/>
</dbReference>
<keyword evidence="14" id="KW-1185">Reference proteome</keyword>
<dbReference type="EMBL" id="VFMO01000001">
    <property type="protein sequence ID" value="TQJ13357.1"/>
    <property type="molecule type" value="Genomic_DNA"/>
</dbReference>
<organism evidence="13 14">
    <name type="scientific">Yimella lutea</name>
    <dbReference type="NCBI Taxonomy" id="587872"/>
    <lineage>
        <taxon>Bacteria</taxon>
        <taxon>Bacillati</taxon>
        <taxon>Actinomycetota</taxon>
        <taxon>Actinomycetes</taxon>
        <taxon>Micrococcales</taxon>
        <taxon>Dermacoccaceae</taxon>
        <taxon>Yimella</taxon>
    </lineage>
</organism>